<reference evidence="2" key="2">
    <citation type="journal article" date="2023" name="BMC Genomics">
        <title>Pest status, molecular evolution, and epigenetic factors derived from the genome assembly of Frankliniella fusca, a thysanopteran phytovirus vector.</title>
        <authorList>
            <person name="Catto M.A."/>
            <person name="Labadie P.E."/>
            <person name="Jacobson A.L."/>
            <person name="Kennedy G.G."/>
            <person name="Srinivasan R."/>
            <person name="Hunt B.G."/>
        </authorList>
    </citation>
    <scope>NUCLEOTIDE SEQUENCE</scope>
    <source>
        <strain evidence="2">PL_HMW_Pooled</strain>
    </source>
</reference>
<dbReference type="Proteomes" id="UP001219518">
    <property type="component" value="Unassembled WGS sequence"/>
</dbReference>
<accession>A0AAE1HGL0</accession>
<name>A0AAE1HGL0_9NEOP</name>
<organism evidence="2 3">
    <name type="scientific">Frankliniella fusca</name>
    <dbReference type="NCBI Taxonomy" id="407009"/>
    <lineage>
        <taxon>Eukaryota</taxon>
        <taxon>Metazoa</taxon>
        <taxon>Ecdysozoa</taxon>
        <taxon>Arthropoda</taxon>
        <taxon>Hexapoda</taxon>
        <taxon>Insecta</taxon>
        <taxon>Pterygota</taxon>
        <taxon>Neoptera</taxon>
        <taxon>Paraneoptera</taxon>
        <taxon>Thysanoptera</taxon>
        <taxon>Terebrantia</taxon>
        <taxon>Thripoidea</taxon>
        <taxon>Thripidae</taxon>
        <taxon>Frankliniella</taxon>
    </lineage>
</organism>
<feature type="region of interest" description="Disordered" evidence="1">
    <location>
        <begin position="276"/>
        <end position="298"/>
    </location>
</feature>
<sequence length="342" mass="37631">MFKRPGFYQKLKFSSNHVPGQYSEICDGHLYQDRKNSGILKKNVLSLQWYTDGASLFSSSNTEVWPVYLTINELPYSERYKKENLLVSVLWCGPVKPPGNILITVMYEDMALLRNAHEGEQEISGVLINGTADLPARAIMLNMVRFNGASSCQVCEQEGVPRPGIPGVRLFPFNEDTMAPRTLQKMLEYSESGTELKPTKGVKGPCGLASVMPNYVLGTGIDQMHQLFGGCTKKILSLWRSTKPYAKKWSISQQEGVVNQHILSIRPPLHVVNIQNGGAGETSASTSGGTNDEACGSEAINDNTLQGTQENSGSNYDFFTGEGNLAERTCHQDDFDLAAFST</sequence>
<evidence type="ECO:0000313" key="2">
    <source>
        <dbReference type="EMBL" id="KAK3920804.1"/>
    </source>
</evidence>
<dbReference type="AlphaFoldDB" id="A0AAE1HGL0"/>
<reference evidence="2" key="1">
    <citation type="submission" date="2021-07" db="EMBL/GenBank/DDBJ databases">
        <authorList>
            <person name="Catto M.A."/>
            <person name="Jacobson A."/>
            <person name="Kennedy G."/>
            <person name="Labadie P."/>
            <person name="Hunt B.G."/>
            <person name="Srinivasan R."/>
        </authorList>
    </citation>
    <scope>NUCLEOTIDE SEQUENCE</scope>
    <source>
        <strain evidence="2">PL_HMW_Pooled</strain>
        <tissue evidence="2">Head</tissue>
    </source>
</reference>
<protein>
    <submittedName>
        <fullName evidence="2">Nodulation protein NolW</fullName>
    </submittedName>
</protein>
<gene>
    <name evidence="2" type="ORF">KUF71_010041</name>
</gene>
<feature type="compositionally biased region" description="Low complexity" evidence="1">
    <location>
        <begin position="281"/>
        <end position="290"/>
    </location>
</feature>
<evidence type="ECO:0000256" key="1">
    <source>
        <dbReference type="SAM" id="MobiDB-lite"/>
    </source>
</evidence>
<evidence type="ECO:0000313" key="3">
    <source>
        <dbReference type="Proteomes" id="UP001219518"/>
    </source>
</evidence>
<dbReference type="EMBL" id="JAHWGI010001022">
    <property type="protein sequence ID" value="KAK3920804.1"/>
    <property type="molecule type" value="Genomic_DNA"/>
</dbReference>
<keyword evidence="3" id="KW-1185">Reference proteome</keyword>
<proteinExistence type="predicted"/>
<comment type="caution">
    <text evidence="2">The sequence shown here is derived from an EMBL/GenBank/DDBJ whole genome shotgun (WGS) entry which is preliminary data.</text>
</comment>